<protein>
    <submittedName>
        <fullName evidence="1">Uncharacterized protein</fullName>
    </submittedName>
</protein>
<dbReference type="RefSeq" id="WP_129013245.1">
    <property type="nucleotide sequence ID" value="NZ_CBCSEI010000005.1"/>
</dbReference>
<gene>
    <name evidence="1" type="ORF">CP963_05555</name>
</gene>
<dbReference type="EMBL" id="NXII01000005">
    <property type="protein sequence ID" value="RXI42026.1"/>
    <property type="molecule type" value="Genomic_DNA"/>
</dbReference>
<accession>A0A6M8NID5</accession>
<evidence type="ECO:0000313" key="2">
    <source>
        <dbReference type="Proteomes" id="UP000290378"/>
    </source>
</evidence>
<keyword evidence="2" id="KW-1185">Reference proteome</keyword>
<organism evidence="1 2">
    <name type="scientific">Arcobacter cloacae</name>
    <dbReference type="NCBI Taxonomy" id="1054034"/>
    <lineage>
        <taxon>Bacteria</taxon>
        <taxon>Pseudomonadati</taxon>
        <taxon>Campylobacterota</taxon>
        <taxon>Epsilonproteobacteria</taxon>
        <taxon>Campylobacterales</taxon>
        <taxon>Arcobacteraceae</taxon>
        <taxon>Arcobacter</taxon>
    </lineage>
</organism>
<name>A0A6M8NID5_9BACT</name>
<dbReference type="AlphaFoldDB" id="A0A6M8NID5"/>
<reference evidence="1 2" key="1">
    <citation type="submission" date="2017-09" db="EMBL/GenBank/DDBJ databases">
        <title>Genomics of the genus Arcobacter.</title>
        <authorList>
            <person name="Perez-Cataluna A."/>
            <person name="Figueras M.J."/>
            <person name="Salas-Masso N."/>
        </authorList>
    </citation>
    <scope>NUCLEOTIDE SEQUENCE [LARGE SCALE GENOMIC DNA]</scope>
    <source>
        <strain evidence="1 2">CECT 7834</strain>
    </source>
</reference>
<comment type="caution">
    <text evidence="1">The sequence shown here is derived from an EMBL/GenBank/DDBJ whole genome shotgun (WGS) entry which is preliminary data.</text>
</comment>
<sequence>MSKLIYTFLKNSFLYEDKFLINNYSKFSEKEIEKEFERYRNYILKNIHNLYEEITIYANQIKIFNTNTLMNFSKIKQMSIYLDQVIITDPLFEISTPTNTTQNTFNEYLGVKKDNLIHRKNLIEIIQKFKNAEILVESTYLKFFPTSYFFEPKSEIPFTYSENQYGNILPRNIMDLYYENKLLRSFKKNGQYLTINKNFEIDRTIEVLFKNDDTEFMNMYNLFEQEIISINKKEKKIEFAMTLPNTPPSKESFDSWVTQSINQSSIAHFRKISMDISLSTKLKAQYITTSSFVSELLKSQFNIETNIKSNVTDLMLNFDLNFFEDIDIRDLMSIRKDDGEEFELFRRELEKQLRDLKLEKDVLKIKSKIEDVKHELEEVQIAAINSKIKSIKNKSSIDIGIGLAGLGASVFTSGISTFATLISIFNGYKTYTEYQNEIKENPSYFLWKVKSINK</sequence>
<evidence type="ECO:0000313" key="1">
    <source>
        <dbReference type="EMBL" id="RXI42026.1"/>
    </source>
</evidence>
<dbReference type="Proteomes" id="UP000290378">
    <property type="component" value="Unassembled WGS sequence"/>
</dbReference>
<proteinExistence type="predicted"/>